<protein>
    <submittedName>
        <fullName evidence="1">Uncharacterized protein</fullName>
    </submittedName>
</protein>
<gene>
    <name evidence="1" type="ORF">NPIL_626491</name>
</gene>
<keyword evidence="2" id="KW-1185">Reference proteome</keyword>
<dbReference type="AlphaFoldDB" id="A0A8X6PRY7"/>
<sequence>ESTITNRSFQNDSRHVLTMDTAQSTTTETNQAVSIPTIKAIVSNITHSDQCLQADIKIEEYISYIPTIHFSSQEEKNNYASDLYTIQEEVRTKFNVLKHEELRVEIEKYKELISSWGLPDATKPYQFQIQSLWCRFKRHQAQLPAR</sequence>
<organism evidence="1 2">
    <name type="scientific">Nephila pilipes</name>
    <name type="common">Giant wood spider</name>
    <name type="synonym">Nephila maculata</name>
    <dbReference type="NCBI Taxonomy" id="299642"/>
    <lineage>
        <taxon>Eukaryota</taxon>
        <taxon>Metazoa</taxon>
        <taxon>Ecdysozoa</taxon>
        <taxon>Arthropoda</taxon>
        <taxon>Chelicerata</taxon>
        <taxon>Arachnida</taxon>
        <taxon>Araneae</taxon>
        <taxon>Araneomorphae</taxon>
        <taxon>Entelegynae</taxon>
        <taxon>Araneoidea</taxon>
        <taxon>Nephilidae</taxon>
        <taxon>Nephila</taxon>
    </lineage>
</organism>
<dbReference type="EMBL" id="BMAW01071882">
    <property type="protein sequence ID" value="GFT80195.1"/>
    <property type="molecule type" value="Genomic_DNA"/>
</dbReference>
<reference evidence="1" key="1">
    <citation type="submission" date="2020-08" db="EMBL/GenBank/DDBJ databases">
        <title>Multicomponent nature underlies the extraordinary mechanical properties of spider dragline silk.</title>
        <authorList>
            <person name="Kono N."/>
            <person name="Nakamura H."/>
            <person name="Mori M."/>
            <person name="Yoshida Y."/>
            <person name="Ohtoshi R."/>
            <person name="Malay A.D."/>
            <person name="Moran D.A.P."/>
            <person name="Tomita M."/>
            <person name="Numata K."/>
            <person name="Arakawa K."/>
        </authorList>
    </citation>
    <scope>NUCLEOTIDE SEQUENCE</scope>
</reference>
<proteinExistence type="predicted"/>
<evidence type="ECO:0000313" key="1">
    <source>
        <dbReference type="EMBL" id="GFT80195.1"/>
    </source>
</evidence>
<name>A0A8X6PRY7_NEPPI</name>
<dbReference type="Proteomes" id="UP000887013">
    <property type="component" value="Unassembled WGS sequence"/>
</dbReference>
<feature type="non-terminal residue" evidence="1">
    <location>
        <position position="1"/>
    </location>
</feature>
<feature type="non-terminal residue" evidence="1">
    <location>
        <position position="146"/>
    </location>
</feature>
<accession>A0A8X6PRY7</accession>
<comment type="caution">
    <text evidence="1">The sequence shown here is derived from an EMBL/GenBank/DDBJ whole genome shotgun (WGS) entry which is preliminary data.</text>
</comment>
<evidence type="ECO:0000313" key="2">
    <source>
        <dbReference type="Proteomes" id="UP000887013"/>
    </source>
</evidence>